<dbReference type="Pfam" id="PF01315">
    <property type="entry name" value="Ald_Xan_dh_C"/>
    <property type="match status" value="1"/>
</dbReference>
<keyword evidence="6" id="KW-1185">Reference proteome</keyword>
<comment type="caution">
    <text evidence="5">The sequence shown here is derived from an EMBL/GenBank/DDBJ whole genome shotgun (WGS) entry which is preliminary data.</text>
</comment>
<proteinExistence type="predicted"/>
<protein>
    <submittedName>
        <fullName evidence="5">Carbon monoxide dehydrogenase</fullName>
    </submittedName>
</protein>
<dbReference type="Gene3D" id="3.90.1170.50">
    <property type="entry name" value="Aldehyde oxidase/xanthine dehydrogenase, a/b hammerhead"/>
    <property type="match status" value="1"/>
</dbReference>
<dbReference type="InterPro" id="IPR036856">
    <property type="entry name" value="Ald_Oxase/Xan_DH_a/b_sf"/>
</dbReference>
<gene>
    <name evidence="5" type="ORF">SLNSH_17555</name>
</gene>
<dbReference type="Gene3D" id="3.30.365.10">
    <property type="entry name" value="Aldehyde oxidase/xanthine dehydrogenase, molybdopterin binding domain"/>
    <property type="match status" value="4"/>
</dbReference>
<accession>A0A2T1HQ48</accession>
<dbReference type="Pfam" id="PF20256">
    <property type="entry name" value="MoCoBD_2"/>
    <property type="match status" value="1"/>
</dbReference>
<organism evidence="5 6">
    <name type="scientific">Alsobacter soli</name>
    <dbReference type="NCBI Taxonomy" id="2109933"/>
    <lineage>
        <taxon>Bacteria</taxon>
        <taxon>Pseudomonadati</taxon>
        <taxon>Pseudomonadota</taxon>
        <taxon>Alphaproteobacteria</taxon>
        <taxon>Hyphomicrobiales</taxon>
        <taxon>Alsobacteraceae</taxon>
        <taxon>Alsobacter</taxon>
    </lineage>
</organism>
<dbReference type="InterPro" id="IPR046867">
    <property type="entry name" value="AldOxase/xan_DH_MoCoBD2"/>
</dbReference>
<name>A0A2T1HQ48_9HYPH</name>
<dbReference type="SUPFAM" id="SSF54665">
    <property type="entry name" value="CO dehydrogenase molybdoprotein N-domain-like"/>
    <property type="match status" value="1"/>
</dbReference>
<dbReference type="Pfam" id="PF02738">
    <property type="entry name" value="MoCoBD_1"/>
    <property type="match status" value="1"/>
</dbReference>
<reference evidence="6" key="1">
    <citation type="submission" date="2018-03" db="EMBL/GenBank/DDBJ databases">
        <authorList>
            <person name="Sun L."/>
            <person name="Liu H."/>
            <person name="Chen W."/>
            <person name="Huang K."/>
            <person name="Liu W."/>
            <person name="Gao X."/>
        </authorList>
    </citation>
    <scope>NUCLEOTIDE SEQUENCE [LARGE SCALE GENOMIC DNA]</scope>
    <source>
        <strain evidence="6">SH9</strain>
    </source>
</reference>
<evidence type="ECO:0000256" key="3">
    <source>
        <dbReference type="SAM" id="MobiDB-lite"/>
    </source>
</evidence>
<dbReference type="GO" id="GO:0016491">
    <property type="term" value="F:oxidoreductase activity"/>
    <property type="evidence" value="ECO:0007669"/>
    <property type="project" value="UniProtKB-KW"/>
</dbReference>
<dbReference type="EMBL" id="PVZS01000021">
    <property type="protein sequence ID" value="PSC03747.1"/>
    <property type="molecule type" value="Genomic_DNA"/>
</dbReference>
<evidence type="ECO:0000256" key="2">
    <source>
        <dbReference type="ARBA" id="ARBA00023002"/>
    </source>
</evidence>
<keyword evidence="2" id="KW-0560">Oxidoreductase</keyword>
<sequence>MVEGRIASVHSPCVSPPAAIPADHRSERRREDERFLTGQGRYLDDDPPEGCLFAAVLRSPHGHARILSVDVAAATESPGVRAVLTGEHWAADGLGALPCFMSLGPDAPLVVPPRPPLGYERVRHVGDPVALVVAESRQAAQDALELIVVDYEVEPAVTDMRRAVAEGAPQVWPEAPGNQAFRYRRGDPDSAAAAMAGAAHVVELELVNNRIAAAALEPRGATGSWDASSGRWLLRISGASVHQIRRELAEGVFRVPLAAIDVVCPDVGGGFGMKNVTYPEYALVLWAAKRLGAPVHWTAERIEDFTAGVHARDNLTTARLGLDAEGRFLALQVETLVNLGAYVSSLGPGPATTAATPAMGGLYDIPAVSMDVRGVFTNTAPVDAYRGAGKPEANFLIERLVDLAAARLGLDAVELRRRNLMRSFPHRNAMGAVIDCGAPLANLDRALLAADHAGFPARRSASEAQGRLRGLGVGCFLETSRGQPNEEAWLRVRSDGSMELAIGTQSNGQGHETSFVRLAADRLGVPAETLRLVQGDTRVVPRGGGHGGARSLHMGGGAIVLAVEDLVAKAREHAARLTQAAPADVSFEGGACVIRSHGGPERRMELAEIAAALAPEEALEGHGHHLCDAYTFPNGCHVAEVEVDPETGAVALLSYVAVDDYGRLVNPLLTEGQLHGGVAQGVGQALMEEARYEDETGQMLAATFMDYQAPRAADLPPFAVTFVEIPTNANPIGAKGVGQAGAIAAPHTVINAVLDALRPLGVTHLDMPATPERVWSAIRRAKSHA</sequence>
<dbReference type="SUPFAM" id="SSF56003">
    <property type="entry name" value="Molybdenum cofactor-binding domain"/>
    <property type="match status" value="1"/>
</dbReference>
<dbReference type="Proteomes" id="UP000239772">
    <property type="component" value="Unassembled WGS sequence"/>
</dbReference>
<dbReference type="PANTHER" id="PTHR11908">
    <property type="entry name" value="XANTHINE DEHYDROGENASE"/>
    <property type="match status" value="1"/>
</dbReference>
<feature type="compositionally biased region" description="Basic and acidic residues" evidence="3">
    <location>
        <begin position="22"/>
        <end position="33"/>
    </location>
</feature>
<dbReference type="AlphaFoldDB" id="A0A2T1HQ48"/>
<dbReference type="SMART" id="SM01008">
    <property type="entry name" value="Ald_Xan_dh_C"/>
    <property type="match status" value="1"/>
</dbReference>
<evidence type="ECO:0000313" key="6">
    <source>
        <dbReference type="Proteomes" id="UP000239772"/>
    </source>
</evidence>
<dbReference type="PANTHER" id="PTHR11908:SF132">
    <property type="entry name" value="ALDEHYDE OXIDASE 1-RELATED"/>
    <property type="match status" value="1"/>
</dbReference>
<evidence type="ECO:0000259" key="4">
    <source>
        <dbReference type="SMART" id="SM01008"/>
    </source>
</evidence>
<dbReference type="InterPro" id="IPR016208">
    <property type="entry name" value="Ald_Oxase/xanthine_DH-like"/>
</dbReference>
<dbReference type="InterPro" id="IPR000674">
    <property type="entry name" value="Ald_Oxase/Xan_DH_a/b"/>
</dbReference>
<feature type="region of interest" description="Disordered" evidence="3">
    <location>
        <begin position="1"/>
        <end position="33"/>
    </location>
</feature>
<evidence type="ECO:0000313" key="5">
    <source>
        <dbReference type="EMBL" id="PSC03747.1"/>
    </source>
</evidence>
<dbReference type="GO" id="GO:0005506">
    <property type="term" value="F:iron ion binding"/>
    <property type="evidence" value="ECO:0007669"/>
    <property type="project" value="InterPro"/>
</dbReference>
<evidence type="ECO:0000256" key="1">
    <source>
        <dbReference type="ARBA" id="ARBA00022505"/>
    </source>
</evidence>
<feature type="domain" description="Aldehyde oxidase/xanthine dehydrogenase a/b hammerhead" evidence="4">
    <location>
        <begin position="37"/>
        <end position="155"/>
    </location>
</feature>
<dbReference type="InterPro" id="IPR037165">
    <property type="entry name" value="AldOxase/xan_DH_Mopterin-bd_sf"/>
</dbReference>
<keyword evidence="1" id="KW-0500">Molybdenum</keyword>
<dbReference type="InterPro" id="IPR008274">
    <property type="entry name" value="AldOxase/xan_DH_MoCoBD1"/>
</dbReference>